<dbReference type="AlphaFoldDB" id="A0A9P0D7K4"/>
<gene>
    <name evidence="9" type="ORF">PSYICH_LOCUS13629</name>
</gene>
<keyword evidence="5 7" id="KW-0472">Membrane</keyword>
<reference evidence="9" key="1">
    <citation type="submission" date="2022-01" db="EMBL/GenBank/DDBJ databases">
        <authorList>
            <person name="King R."/>
        </authorList>
    </citation>
    <scope>NUCLEOTIDE SEQUENCE</scope>
</reference>
<feature type="compositionally biased region" description="Basic residues" evidence="6">
    <location>
        <begin position="1"/>
        <end position="11"/>
    </location>
</feature>
<evidence type="ECO:0000256" key="2">
    <source>
        <dbReference type="ARBA" id="ARBA00006510"/>
    </source>
</evidence>
<feature type="transmembrane region" description="Helical" evidence="7">
    <location>
        <begin position="625"/>
        <end position="646"/>
    </location>
</feature>
<protein>
    <recommendedName>
        <fullName evidence="8">TMC domain-containing protein</fullName>
    </recommendedName>
</protein>
<sequence length="765" mass="88206">MSGGANRKKTTRSQGWEEAGSEFYQESYPGDSEIEVLQRDPKHLHTLLPSKQTRGGATIRIKTNDYRTNNRTIRRYTATRSRRESTVHRRTSLAGEVQVSMLPDLSEMSSNEQTAWEEIMQIKSMPISMAEKKEMKAKILNEPNLRLQGFEQFKWKRRKMLDHFRSRLQEHLQNLELWKNSMRSIEGNYGVGIVAYFLFVKWLFILNVLLFVLIFLFIILPTVLLDMKKDTYCPNATINTCCAHIYFNESTSNNNVLLDLIQGTGILERTLLFYGFYSNNVLEYLVGGIKMYYNMPVAYFFVILSCFVLSVFTSLNAAAKGFKEHLIEGEGQFYHYCNMIFGGWDFCIRNEKAAKIKHKLIYNELKAGVETQRLDEEILSRTVQEKYKIYFCRVIVNTVVLAILSGCGCVIYLVFTLANKQLKVTTDKYADLFYEFLPSFTIVGLNMVIPHLFSFLITFEKYKPQTVLKFSLIRIVFLRLSALIVLYASLWSKVSNERSDTSSCTVYNTVPVCWESYVGQQIYKLLLTDFAIQIIMIFIVNSVRALIARHVQNKCVKFFTEQYFDLSKHALDVVYTQTLIWFGIFYAPLISLMGALIFLIMFYIKKFACTVNCKPSPIVYRAARSNSMFMLVLLISFAFAAIPLGFSFSDLTPSKSCGPFRGRASVWELAVSLFLKTPDWVQSIIFFLGTAGFAVPCIIVLVLLVYYYTAVNLANRQLVGVLKNQLVLEGHDKQFLLDRLSLFIKQEQQKRLRSEQNRDNGDNRS</sequence>
<evidence type="ECO:0000256" key="4">
    <source>
        <dbReference type="ARBA" id="ARBA00022989"/>
    </source>
</evidence>
<feature type="transmembrane region" description="Helical" evidence="7">
    <location>
        <begin position="436"/>
        <end position="459"/>
    </location>
</feature>
<evidence type="ECO:0000256" key="6">
    <source>
        <dbReference type="SAM" id="MobiDB-lite"/>
    </source>
</evidence>
<comment type="subcellular location">
    <subcellularLocation>
        <location evidence="1">Membrane</location>
        <topology evidence="1">Multi-pass membrane protein</topology>
    </subcellularLocation>
</comment>
<dbReference type="InterPro" id="IPR012496">
    <property type="entry name" value="TMC_dom"/>
</dbReference>
<feature type="transmembrane region" description="Helical" evidence="7">
    <location>
        <begin position="189"/>
        <end position="220"/>
    </location>
</feature>
<dbReference type="OrthoDB" id="1936208at2759"/>
<dbReference type="PANTHER" id="PTHR23302">
    <property type="entry name" value="TRANSMEMBRANE CHANNEL-RELATED"/>
    <property type="match status" value="1"/>
</dbReference>
<evidence type="ECO:0000313" key="10">
    <source>
        <dbReference type="Proteomes" id="UP001153636"/>
    </source>
</evidence>
<evidence type="ECO:0000256" key="7">
    <source>
        <dbReference type="SAM" id="Phobius"/>
    </source>
</evidence>
<keyword evidence="4 7" id="KW-1133">Transmembrane helix</keyword>
<evidence type="ECO:0000256" key="3">
    <source>
        <dbReference type="ARBA" id="ARBA00022692"/>
    </source>
</evidence>
<dbReference type="GO" id="GO:0005886">
    <property type="term" value="C:plasma membrane"/>
    <property type="evidence" value="ECO:0007669"/>
    <property type="project" value="InterPro"/>
</dbReference>
<organism evidence="9 10">
    <name type="scientific">Psylliodes chrysocephalus</name>
    <dbReference type="NCBI Taxonomy" id="3402493"/>
    <lineage>
        <taxon>Eukaryota</taxon>
        <taxon>Metazoa</taxon>
        <taxon>Ecdysozoa</taxon>
        <taxon>Arthropoda</taxon>
        <taxon>Hexapoda</taxon>
        <taxon>Insecta</taxon>
        <taxon>Pterygota</taxon>
        <taxon>Neoptera</taxon>
        <taxon>Endopterygota</taxon>
        <taxon>Coleoptera</taxon>
        <taxon>Polyphaga</taxon>
        <taxon>Cucujiformia</taxon>
        <taxon>Chrysomeloidea</taxon>
        <taxon>Chrysomelidae</taxon>
        <taxon>Galerucinae</taxon>
        <taxon>Alticini</taxon>
        <taxon>Psylliodes</taxon>
    </lineage>
</organism>
<keyword evidence="10" id="KW-1185">Reference proteome</keyword>
<evidence type="ECO:0000256" key="1">
    <source>
        <dbReference type="ARBA" id="ARBA00004141"/>
    </source>
</evidence>
<accession>A0A9P0D7K4</accession>
<evidence type="ECO:0000256" key="5">
    <source>
        <dbReference type="ARBA" id="ARBA00023136"/>
    </source>
</evidence>
<feature type="domain" description="TMC" evidence="8">
    <location>
        <begin position="513"/>
        <end position="623"/>
    </location>
</feature>
<dbReference type="Pfam" id="PF07810">
    <property type="entry name" value="TMC"/>
    <property type="match status" value="1"/>
</dbReference>
<evidence type="ECO:0000259" key="8">
    <source>
        <dbReference type="Pfam" id="PF07810"/>
    </source>
</evidence>
<comment type="similarity">
    <text evidence="2">Belongs to the TMC family.</text>
</comment>
<feature type="transmembrane region" description="Helical" evidence="7">
    <location>
        <begin position="579"/>
        <end position="604"/>
    </location>
</feature>
<dbReference type="EMBL" id="OV651819">
    <property type="protein sequence ID" value="CAH1113324.1"/>
    <property type="molecule type" value="Genomic_DNA"/>
</dbReference>
<evidence type="ECO:0000313" key="9">
    <source>
        <dbReference type="EMBL" id="CAH1113324.1"/>
    </source>
</evidence>
<dbReference type="InterPro" id="IPR038900">
    <property type="entry name" value="TMC"/>
</dbReference>
<name>A0A9P0D7K4_9CUCU</name>
<feature type="transmembrane region" description="Helical" evidence="7">
    <location>
        <begin position="390"/>
        <end position="416"/>
    </location>
</feature>
<keyword evidence="3 7" id="KW-0812">Transmembrane</keyword>
<feature type="region of interest" description="Disordered" evidence="6">
    <location>
        <begin position="1"/>
        <end position="32"/>
    </location>
</feature>
<dbReference type="GO" id="GO:0008381">
    <property type="term" value="F:mechanosensitive monoatomic ion channel activity"/>
    <property type="evidence" value="ECO:0007669"/>
    <property type="project" value="TreeGrafter"/>
</dbReference>
<feature type="transmembrane region" description="Helical" evidence="7">
    <location>
        <begin position="297"/>
        <end position="318"/>
    </location>
</feature>
<proteinExistence type="inferred from homology"/>
<dbReference type="PANTHER" id="PTHR23302:SF24">
    <property type="entry name" value="TMC DOMAIN-CONTAINING PROTEIN"/>
    <property type="match status" value="1"/>
</dbReference>
<feature type="transmembrane region" description="Helical" evidence="7">
    <location>
        <begin position="684"/>
        <end position="708"/>
    </location>
</feature>
<dbReference type="Proteomes" id="UP001153636">
    <property type="component" value="Chromosome 7"/>
</dbReference>
<feature type="transmembrane region" description="Helical" evidence="7">
    <location>
        <begin position="471"/>
        <end position="490"/>
    </location>
</feature>